<dbReference type="InterPro" id="IPR012223">
    <property type="entry name" value="TEII"/>
</dbReference>
<dbReference type="GO" id="GO:0008610">
    <property type="term" value="P:lipid biosynthetic process"/>
    <property type="evidence" value="ECO:0007669"/>
    <property type="project" value="TreeGrafter"/>
</dbReference>
<dbReference type="PANTHER" id="PTHR11487">
    <property type="entry name" value="THIOESTERASE"/>
    <property type="match status" value="1"/>
</dbReference>
<dbReference type="Proteomes" id="UP000325743">
    <property type="component" value="Chromosome 2"/>
</dbReference>
<comment type="similarity">
    <text evidence="1">Belongs to the thioesterase family.</text>
</comment>
<gene>
    <name evidence="3" type="ORF">D2917_21500</name>
</gene>
<dbReference type="SUPFAM" id="SSF53474">
    <property type="entry name" value="alpha/beta-Hydrolases"/>
    <property type="match status" value="1"/>
</dbReference>
<feature type="domain" description="Thioesterase" evidence="2">
    <location>
        <begin position="10"/>
        <end position="233"/>
    </location>
</feature>
<dbReference type="RefSeq" id="WP_151071914.1">
    <property type="nucleotide sequence ID" value="NZ_CP032519.1"/>
</dbReference>
<evidence type="ECO:0000313" key="3">
    <source>
        <dbReference type="EMBL" id="QEZ46778.1"/>
    </source>
</evidence>
<sequence>MRNQTQLPFLICLPYAGAGPSVFNPWRPVLQKSVQMLQPSSAGKEKRFAQVPFRDIGAQVLDIASQIQEQLDQHPATPIIIFGHSLGAILAYELARLLETGSTARLVHLIVSGSASPLLKRRGKATGLSDEEFVREVESLAGYTHPALADKNMRDLLLPALRADVEMHESYQHQWAAPASINITCLHGKGDQVVNSDEALQWREVTRGSVDLLNVDGGHMFWVDDPALLITTIRTIATNLGVQGVEDAA</sequence>
<evidence type="ECO:0000259" key="2">
    <source>
        <dbReference type="Pfam" id="PF00975"/>
    </source>
</evidence>
<proteinExistence type="inferred from homology"/>
<dbReference type="PANTHER" id="PTHR11487:SF0">
    <property type="entry name" value="S-ACYL FATTY ACID SYNTHASE THIOESTERASE, MEDIUM CHAIN"/>
    <property type="match status" value="1"/>
</dbReference>
<dbReference type="Gene3D" id="3.40.50.1820">
    <property type="entry name" value="alpha/beta hydrolase"/>
    <property type="match status" value="1"/>
</dbReference>
<accession>A0A5P3VLE7</accession>
<organism evidence="3 4">
    <name type="scientific">Cupriavidus oxalaticus</name>
    <dbReference type="NCBI Taxonomy" id="96344"/>
    <lineage>
        <taxon>Bacteria</taxon>
        <taxon>Pseudomonadati</taxon>
        <taxon>Pseudomonadota</taxon>
        <taxon>Betaproteobacteria</taxon>
        <taxon>Burkholderiales</taxon>
        <taxon>Burkholderiaceae</taxon>
        <taxon>Cupriavidus</taxon>
    </lineage>
</organism>
<evidence type="ECO:0000313" key="4">
    <source>
        <dbReference type="Proteomes" id="UP000325743"/>
    </source>
</evidence>
<dbReference type="EMBL" id="CP032519">
    <property type="protein sequence ID" value="QEZ46778.1"/>
    <property type="molecule type" value="Genomic_DNA"/>
</dbReference>
<dbReference type="CDD" id="cd00741">
    <property type="entry name" value="Lipase"/>
    <property type="match status" value="1"/>
</dbReference>
<protein>
    <submittedName>
        <fullName evidence="3">Thioesterase</fullName>
    </submittedName>
</protein>
<dbReference type="InterPro" id="IPR029058">
    <property type="entry name" value="AB_hydrolase_fold"/>
</dbReference>
<dbReference type="Pfam" id="PF00975">
    <property type="entry name" value="Thioesterase"/>
    <property type="match status" value="1"/>
</dbReference>
<reference evidence="3 4" key="1">
    <citation type="submission" date="2018-09" db="EMBL/GenBank/DDBJ databases">
        <title>Complete genome sequence of Cupriavidus oxalaticus T2, a bacterium capable of phenol tolerance and degradation.</title>
        <authorList>
            <person name="Yan J."/>
        </authorList>
    </citation>
    <scope>NUCLEOTIDE SEQUENCE [LARGE SCALE GENOMIC DNA]</scope>
    <source>
        <strain evidence="3 4">T2</strain>
    </source>
</reference>
<dbReference type="InterPro" id="IPR001031">
    <property type="entry name" value="Thioesterase"/>
</dbReference>
<evidence type="ECO:0000256" key="1">
    <source>
        <dbReference type="ARBA" id="ARBA00007169"/>
    </source>
</evidence>
<dbReference type="AlphaFoldDB" id="A0A5P3VLE7"/>
<name>A0A5P3VLE7_9BURK</name>